<keyword evidence="4" id="KW-1003">Cell membrane</keyword>
<keyword evidence="5" id="KW-0997">Cell inner membrane</keyword>
<dbReference type="Proteomes" id="UP000095419">
    <property type="component" value="Unassembled WGS sequence"/>
</dbReference>
<evidence type="ECO:0000256" key="6">
    <source>
        <dbReference type="ARBA" id="ARBA00022692"/>
    </source>
</evidence>
<dbReference type="Gene3D" id="3.30.1150.10">
    <property type="match status" value="1"/>
</dbReference>
<dbReference type="GO" id="GO:0031992">
    <property type="term" value="F:energy transducer activity"/>
    <property type="evidence" value="ECO:0007669"/>
    <property type="project" value="TreeGrafter"/>
</dbReference>
<sequence>MNRVCITLLLCCLSSCRMNKTERMEMSEDSIDTVRIDQGVGKKTVSDSLKIGIADDGDYLQRQLLAIHEELRKRLNNTPYTHIQRNVTGYGVGLHCIDIDLMVNTPERQKEFREKIMDSPVFCFHGVEVPVINERVGRNHIRGIHIRPEYPVFSTKAPHATFILSNHSGGDLTCGEHYYLTFEDEKGTWRELPINAAFWDIAYVLRDGEERVMKASLYPDVHPNKPGRYRYFYEITIKRKPVLMMAEFRLTDNEEEWRTAEKTSLPPYISDAGKGGSPQLITEEPMEEPVYKVVEVMPEFPGGMKALMDFIQKNIRYPEEVRKNGIQGRVAVSVVIDENGRVTDPVIMRSRYPALDEEALRIVELMPQWKPGMQQGKAVKVEFTFPVTFKLE</sequence>
<gene>
    <name evidence="12" type="ORF">DW873_14240</name>
    <name evidence="11" type="ORF">ERS417307_03160</name>
</gene>
<evidence type="ECO:0000256" key="7">
    <source>
        <dbReference type="ARBA" id="ARBA00022927"/>
    </source>
</evidence>
<comment type="subcellular location">
    <subcellularLocation>
        <location evidence="1">Cell inner membrane</location>
        <topology evidence="1">Single-pass membrane protein</topology>
        <orientation evidence="1">Periplasmic side</orientation>
    </subcellularLocation>
</comment>
<dbReference type="NCBIfam" id="TIGR01352">
    <property type="entry name" value="tonB_Cterm"/>
    <property type="match status" value="1"/>
</dbReference>
<evidence type="ECO:0000313" key="13">
    <source>
        <dbReference type="Proteomes" id="UP000095419"/>
    </source>
</evidence>
<dbReference type="InterPro" id="IPR046878">
    <property type="entry name" value="Big_14"/>
</dbReference>
<dbReference type="GO" id="GO:0098797">
    <property type="term" value="C:plasma membrane protein complex"/>
    <property type="evidence" value="ECO:0007669"/>
    <property type="project" value="TreeGrafter"/>
</dbReference>
<organism evidence="11 13">
    <name type="scientific">Bacteroides uniformis</name>
    <dbReference type="NCBI Taxonomy" id="820"/>
    <lineage>
        <taxon>Bacteria</taxon>
        <taxon>Pseudomonadati</taxon>
        <taxon>Bacteroidota</taxon>
        <taxon>Bacteroidia</taxon>
        <taxon>Bacteroidales</taxon>
        <taxon>Bacteroidaceae</taxon>
        <taxon>Bacteroides</taxon>
    </lineage>
</organism>
<dbReference type="AlphaFoldDB" id="A0A174KWB5"/>
<dbReference type="InterPro" id="IPR051045">
    <property type="entry name" value="TonB-dependent_transducer"/>
</dbReference>
<dbReference type="GO" id="GO:0055085">
    <property type="term" value="P:transmembrane transport"/>
    <property type="evidence" value="ECO:0007669"/>
    <property type="project" value="InterPro"/>
</dbReference>
<dbReference type="InterPro" id="IPR037682">
    <property type="entry name" value="TonB_C"/>
</dbReference>
<dbReference type="FunFam" id="3.30.1150.10:FF:000002">
    <property type="entry name" value="Energy transducer TonB"/>
    <property type="match status" value="1"/>
</dbReference>
<dbReference type="Proteomes" id="UP000286114">
    <property type="component" value="Unassembled WGS sequence"/>
</dbReference>
<evidence type="ECO:0000256" key="8">
    <source>
        <dbReference type="ARBA" id="ARBA00022989"/>
    </source>
</evidence>
<dbReference type="RefSeq" id="WP_034532818.1">
    <property type="nucleotide sequence ID" value="NZ_CYZF01000009.1"/>
</dbReference>
<dbReference type="SUPFAM" id="SSF74653">
    <property type="entry name" value="TolA/TonB C-terminal domain"/>
    <property type="match status" value="1"/>
</dbReference>
<dbReference type="PANTHER" id="PTHR33446:SF2">
    <property type="entry name" value="PROTEIN TONB"/>
    <property type="match status" value="1"/>
</dbReference>
<evidence type="ECO:0000256" key="3">
    <source>
        <dbReference type="ARBA" id="ARBA00022448"/>
    </source>
</evidence>
<proteinExistence type="inferred from homology"/>
<evidence type="ECO:0000256" key="2">
    <source>
        <dbReference type="ARBA" id="ARBA00006555"/>
    </source>
</evidence>
<evidence type="ECO:0000256" key="4">
    <source>
        <dbReference type="ARBA" id="ARBA00022475"/>
    </source>
</evidence>
<keyword evidence="7" id="KW-0653">Protein transport</keyword>
<feature type="domain" description="TonB C-terminal" evidence="10">
    <location>
        <begin position="302"/>
        <end position="392"/>
    </location>
</feature>
<keyword evidence="8" id="KW-1133">Transmembrane helix</keyword>
<reference evidence="12 14" key="2">
    <citation type="submission" date="2018-08" db="EMBL/GenBank/DDBJ databases">
        <title>A genome reference for cultivated species of the human gut microbiota.</title>
        <authorList>
            <person name="Zou Y."/>
            <person name="Xue W."/>
            <person name="Luo G."/>
        </authorList>
    </citation>
    <scope>NUCLEOTIDE SEQUENCE [LARGE SCALE GENOMIC DNA]</scope>
    <source>
        <strain evidence="12 14">AM39-1</strain>
    </source>
</reference>
<dbReference type="EMBL" id="CYZF01000009">
    <property type="protein sequence ID" value="CUP13490.1"/>
    <property type="molecule type" value="Genomic_DNA"/>
</dbReference>
<keyword evidence="3" id="KW-0813">Transport</keyword>
<evidence type="ECO:0000256" key="5">
    <source>
        <dbReference type="ARBA" id="ARBA00022519"/>
    </source>
</evidence>
<evidence type="ECO:0000259" key="10">
    <source>
        <dbReference type="PROSITE" id="PS52015"/>
    </source>
</evidence>
<dbReference type="Pfam" id="PF03544">
    <property type="entry name" value="TonB_C"/>
    <property type="match status" value="1"/>
</dbReference>
<protein>
    <submittedName>
        <fullName evidence="12">Energy transducer TonB</fullName>
    </submittedName>
    <submittedName>
        <fullName evidence="11">Outer membrane protein TonB</fullName>
    </submittedName>
</protein>
<evidence type="ECO:0000313" key="11">
    <source>
        <dbReference type="EMBL" id="CUP13490.1"/>
    </source>
</evidence>
<name>A0A174KWB5_BACUN</name>
<dbReference type="InterPro" id="IPR006260">
    <property type="entry name" value="TonB/TolA_C"/>
</dbReference>
<dbReference type="EMBL" id="QSHA01000011">
    <property type="protein sequence ID" value="RHB71041.1"/>
    <property type="molecule type" value="Genomic_DNA"/>
</dbReference>
<evidence type="ECO:0000313" key="12">
    <source>
        <dbReference type="EMBL" id="RHB71041.1"/>
    </source>
</evidence>
<dbReference type="GO" id="GO:0015031">
    <property type="term" value="P:protein transport"/>
    <property type="evidence" value="ECO:0007669"/>
    <property type="project" value="UniProtKB-KW"/>
</dbReference>
<accession>A0A174KWB5</accession>
<keyword evidence="6" id="KW-0812">Transmembrane</keyword>
<dbReference type="PROSITE" id="PS52015">
    <property type="entry name" value="TONB_CTD"/>
    <property type="match status" value="1"/>
</dbReference>
<evidence type="ECO:0000313" key="14">
    <source>
        <dbReference type="Proteomes" id="UP000286114"/>
    </source>
</evidence>
<evidence type="ECO:0000256" key="1">
    <source>
        <dbReference type="ARBA" id="ARBA00004383"/>
    </source>
</evidence>
<keyword evidence="9" id="KW-0472">Membrane</keyword>
<dbReference type="Pfam" id="PF20251">
    <property type="entry name" value="Big_14"/>
    <property type="match status" value="1"/>
</dbReference>
<reference evidence="11 13" key="1">
    <citation type="submission" date="2015-09" db="EMBL/GenBank/DDBJ databases">
        <authorList>
            <consortium name="Pathogen Informatics"/>
        </authorList>
    </citation>
    <scope>NUCLEOTIDE SEQUENCE [LARGE SCALE GENOMIC DNA]</scope>
    <source>
        <strain evidence="11 13">2789STDY5608791</strain>
    </source>
</reference>
<dbReference type="PANTHER" id="PTHR33446">
    <property type="entry name" value="PROTEIN TONB-RELATED"/>
    <property type="match status" value="1"/>
</dbReference>
<evidence type="ECO:0000256" key="9">
    <source>
        <dbReference type="ARBA" id="ARBA00023136"/>
    </source>
</evidence>
<comment type="similarity">
    <text evidence="2">Belongs to the TonB family.</text>
</comment>